<dbReference type="Proteomes" id="UP001470230">
    <property type="component" value="Unassembled WGS sequence"/>
</dbReference>
<protein>
    <submittedName>
        <fullName evidence="2">Uncharacterized protein</fullName>
    </submittedName>
</protein>
<proteinExistence type="predicted"/>
<reference evidence="2 3" key="1">
    <citation type="submission" date="2024-04" db="EMBL/GenBank/DDBJ databases">
        <title>Tritrichomonas musculus Genome.</title>
        <authorList>
            <person name="Alves-Ferreira E."/>
            <person name="Grigg M."/>
            <person name="Lorenzi H."/>
            <person name="Galac M."/>
        </authorList>
    </citation>
    <scope>NUCLEOTIDE SEQUENCE [LARGE SCALE GENOMIC DNA]</scope>
    <source>
        <strain evidence="2 3">EAF2021</strain>
    </source>
</reference>
<keyword evidence="1" id="KW-0812">Transmembrane</keyword>
<keyword evidence="1" id="KW-0472">Membrane</keyword>
<name>A0ABR2IYR5_9EUKA</name>
<sequence length="241" mass="28284">MDKIIFFLHDESTFELIKKPIIIILYHAQAMNLLTVFNLLSFLIEIGLCLNISSLVDFIWFSKLIHELFQVFLAIHCCDSIFLAIPDAAFHSSFAIFYFWKQKRIRATIQFIKEIYFTLSEKNDYDTENHKVPNKIIDIKESHKFTNNKIGDHKNSKNNIYFNQDDDKEITNENNNNNTIKKLQGIEIKDDEIDNVINNSQSDGEDYFFGQDELEPNSDISEENLKNENVLNTFDHENLDD</sequence>
<organism evidence="2 3">
    <name type="scientific">Tritrichomonas musculus</name>
    <dbReference type="NCBI Taxonomy" id="1915356"/>
    <lineage>
        <taxon>Eukaryota</taxon>
        <taxon>Metamonada</taxon>
        <taxon>Parabasalia</taxon>
        <taxon>Tritrichomonadida</taxon>
        <taxon>Tritrichomonadidae</taxon>
        <taxon>Tritrichomonas</taxon>
    </lineage>
</organism>
<keyword evidence="1" id="KW-1133">Transmembrane helix</keyword>
<feature type="transmembrane region" description="Helical" evidence="1">
    <location>
        <begin position="81"/>
        <end position="100"/>
    </location>
</feature>
<evidence type="ECO:0000313" key="3">
    <source>
        <dbReference type="Proteomes" id="UP001470230"/>
    </source>
</evidence>
<feature type="transmembrane region" description="Helical" evidence="1">
    <location>
        <begin position="36"/>
        <end position="61"/>
    </location>
</feature>
<gene>
    <name evidence="2" type="ORF">M9Y10_008380</name>
</gene>
<evidence type="ECO:0000313" key="2">
    <source>
        <dbReference type="EMBL" id="KAK8870497.1"/>
    </source>
</evidence>
<accession>A0ABR2IYR5</accession>
<comment type="caution">
    <text evidence="2">The sequence shown here is derived from an EMBL/GenBank/DDBJ whole genome shotgun (WGS) entry which is preliminary data.</text>
</comment>
<evidence type="ECO:0000256" key="1">
    <source>
        <dbReference type="SAM" id="Phobius"/>
    </source>
</evidence>
<keyword evidence="3" id="KW-1185">Reference proteome</keyword>
<dbReference type="EMBL" id="JAPFFF010000014">
    <property type="protein sequence ID" value="KAK8870497.1"/>
    <property type="molecule type" value="Genomic_DNA"/>
</dbReference>